<organism evidence="2">
    <name type="scientific">Candidatus Electrothrix aestuarii</name>
    <dbReference type="NCBI Taxonomy" id="3062594"/>
    <lineage>
        <taxon>Bacteria</taxon>
        <taxon>Pseudomonadati</taxon>
        <taxon>Thermodesulfobacteriota</taxon>
        <taxon>Desulfobulbia</taxon>
        <taxon>Desulfobulbales</taxon>
        <taxon>Desulfobulbaceae</taxon>
        <taxon>Candidatus Electrothrix</taxon>
    </lineage>
</organism>
<reference evidence="2" key="1">
    <citation type="journal article" date="2024" name="Syst. Appl. Microbiol.">
        <title>First single-strain enrichments of Electrothrix cable bacteria, description of E. aestuarii sp. nov. and E. rattekaaiensis sp. nov., and proposal of a cable bacteria taxonomy following the rules of the SeqCode.</title>
        <authorList>
            <person name="Plum-Jensen L.E."/>
            <person name="Schramm A."/>
            <person name="Marshall I.P.G."/>
        </authorList>
    </citation>
    <scope>NUCLEOTIDE SEQUENCE</scope>
    <source>
        <strain evidence="2">Rat1</strain>
    </source>
</reference>
<gene>
    <name evidence="2" type="ORF">Q3M24_11440</name>
</gene>
<dbReference type="EMBL" id="CP159373">
    <property type="protein sequence ID" value="XCN75305.1"/>
    <property type="molecule type" value="Genomic_DNA"/>
</dbReference>
<accession>A0AAU8M289</accession>
<name>A0AAU8M289_9BACT</name>
<sequence length="158" mass="18188">MFLVIPRLHTASAEALNADTQKSERNYRKTKTGEGALTQKMLEACIKLKTEIDEEFEKISAAKEEFDRFTNEIKEFAGELKKSKEQLDKKAEKSIDEHNSQVDLYNQKVEKLKNMENAYNEKSGLYKEKAARLEKECSGQSYYEDDYDAAVKKTGKTL</sequence>
<reference evidence="2" key="2">
    <citation type="submission" date="2024-06" db="EMBL/GenBank/DDBJ databases">
        <authorList>
            <person name="Plum-Jensen L.E."/>
            <person name="Schramm A."/>
            <person name="Marshall I.P.G."/>
        </authorList>
    </citation>
    <scope>NUCLEOTIDE SEQUENCE</scope>
    <source>
        <strain evidence="2">Rat1</strain>
    </source>
</reference>
<keyword evidence="1" id="KW-0175">Coiled coil</keyword>
<protein>
    <submittedName>
        <fullName evidence="2">Uncharacterized protein</fullName>
    </submittedName>
</protein>
<feature type="coiled-coil region" evidence="1">
    <location>
        <begin position="45"/>
        <end position="122"/>
    </location>
</feature>
<evidence type="ECO:0000256" key="1">
    <source>
        <dbReference type="SAM" id="Coils"/>
    </source>
</evidence>
<proteinExistence type="predicted"/>
<evidence type="ECO:0000313" key="2">
    <source>
        <dbReference type="EMBL" id="XCN75305.1"/>
    </source>
</evidence>
<dbReference type="AlphaFoldDB" id="A0AAU8M289"/>
<dbReference type="KEGG" id="eaj:Q3M24_11440"/>